<sequence>MTEVHGFDLWKYRKWHSELLDTGIYSDLQIFSNGKSYSAHRCVVCFHSPIIKDKIVPIHIPTAPGYHHQQPLAFVYKYTFDDGDDPQCVDCIVQYFYRWDYEILASDNGERPGNGLMYKDDADTSPENTKIDLGSDLIILVKVFALACKYEIHKLKSLSVAKFEAAAQQYGKTHYFTDAAREAYNSAAPDNAREMRDSVVEFLHKRRYLLHEDHVKRLMLDKPQLSLDLHLHGPIIPTNSSSLPGFGRGFHQIKK</sequence>
<proteinExistence type="predicted"/>
<dbReference type="Gene3D" id="3.30.710.10">
    <property type="entry name" value="Potassium Channel Kv1.1, Chain A"/>
    <property type="match status" value="1"/>
</dbReference>
<dbReference type="EMBL" id="MQTW01000614">
    <property type="protein sequence ID" value="RYC79507.1"/>
    <property type="molecule type" value="Genomic_DNA"/>
</dbReference>
<name>A0A4Q2V6H1_FUSOX</name>
<evidence type="ECO:0000313" key="2">
    <source>
        <dbReference type="Proteomes" id="UP000290540"/>
    </source>
</evidence>
<evidence type="ECO:0008006" key="3">
    <source>
        <dbReference type="Google" id="ProtNLM"/>
    </source>
</evidence>
<dbReference type="PANTHER" id="PTHR47843">
    <property type="entry name" value="BTB DOMAIN-CONTAINING PROTEIN-RELATED"/>
    <property type="match status" value="1"/>
</dbReference>
<reference evidence="1 2" key="1">
    <citation type="submission" date="2016-12" db="EMBL/GenBank/DDBJ databases">
        <title>Draft genome sequence of Fusarium oxysporum causing rot on Narcissus.</title>
        <authorList>
            <person name="Armitage A.D."/>
            <person name="Taylor A."/>
            <person name="Clarkson J.P."/>
            <person name="Harrison R.J."/>
            <person name="Jackson A.C."/>
        </authorList>
    </citation>
    <scope>NUCLEOTIDE SEQUENCE [LARGE SCALE GENOMIC DNA]</scope>
    <source>
        <strain evidence="1 2">N139</strain>
    </source>
</reference>
<comment type="caution">
    <text evidence="1">The sequence shown here is derived from an EMBL/GenBank/DDBJ whole genome shotgun (WGS) entry which is preliminary data.</text>
</comment>
<dbReference type="Proteomes" id="UP000290540">
    <property type="component" value="Unassembled WGS sequence"/>
</dbReference>
<dbReference type="InterPro" id="IPR011333">
    <property type="entry name" value="SKP1/BTB/POZ_sf"/>
</dbReference>
<dbReference type="AlphaFoldDB" id="A0A4Q2V6H1"/>
<dbReference type="SUPFAM" id="SSF54695">
    <property type="entry name" value="POZ domain"/>
    <property type="match status" value="1"/>
</dbReference>
<accession>A0A4Q2V6H1</accession>
<organism evidence="1 2">
    <name type="scientific">Fusarium oxysporum f. sp. narcissi</name>
    <dbReference type="NCBI Taxonomy" id="451672"/>
    <lineage>
        <taxon>Eukaryota</taxon>
        <taxon>Fungi</taxon>
        <taxon>Dikarya</taxon>
        <taxon>Ascomycota</taxon>
        <taxon>Pezizomycotina</taxon>
        <taxon>Sordariomycetes</taxon>
        <taxon>Hypocreomycetidae</taxon>
        <taxon>Hypocreales</taxon>
        <taxon>Nectriaceae</taxon>
        <taxon>Fusarium</taxon>
        <taxon>Fusarium oxysporum species complex</taxon>
    </lineage>
</organism>
<dbReference type="PANTHER" id="PTHR47843:SF5">
    <property type="entry name" value="BTB_POZ DOMAIN PROTEIN"/>
    <property type="match status" value="1"/>
</dbReference>
<protein>
    <recommendedName>
        <fullName evidence="3">BTB domain-containing protein</fullName>
    </recommendedName>
</protein>
<gene>
    <name evidence="1" type="ORF">BFJ63_vAg17608</name>
</gene>
<evidence type="ECO:0000313" key="1">
    <source>
        <dbReference type="EMBL" id="RYC79507.1"/>
    </source>
</evidence>